<evidence type="ECO:0000313" key="14">
    <source>
        <dbReference type="Proteomes" id="UP000799536"/>
    </source>
</evidence>
<dbReference type="SUPFAM" id="SSF56112">
    <property type="entry name" value="Protein kinase-like (PK-like)"/>
    <property type="match status" value="1"/>
</dbReference>
<feature type="compositionally biased region" description="Basic and acidic residues" evidence="11">
    <location>
        <begin position="1033"/>
        <end position="1052"/>
    </location>
</feature>
<feature type="compositionally biased region" description="Basic and acidic residues" evidence="11">
    <location>
        <begin position="63"/>
        <end position="86"/>
    </location>
</feature>
<feature type="region of interest" description="Disordered" evidence="11">
    <location>
        <begin position="1"/>
        <end position="114"/>
    </location>
</feature>
<keyword evidence="4" id="KW-0597">Phosphoprotein</keyword>
<reference evidence="13" key="1">
    <citation type="journal article" date="2020" name="Stud. Mycol.">
        <title>101 Dothideomycetes genomes: a test case for predicting lifestyles and emergence of pathogens.</title>
        <authorList>
            <person name="Haridas S."/>
            <person name="Albert R."/>
            <person name="Binder M."/>
            <person name="Bloem J."/>
            <person name="Labutti K."/>
            <person name="Salamov A."/>
            <person name="Andreopoulos B."/>
            <person name="Baker S."/>
            <person name="Barry K."/>
            <person name="Bills G."/>
            <person name="Bluhm B."/>
            <person name="Cannon C."/>
            <person name="Castanera R."/>
            <person name="Culley D."/>
            <person name="Daum C."/>
            <person name="Ezra D."/>
            <person name="Gonzalez J."/>
            <person name="Henrissat B."/>
            <person name="Kuo A."/>
            <person name="Liang C."/>
            <person name="Lipzen A."/>
            <person name="Lutzoni F."/>
            <person name="Magnuson J."/>
            <person name="Mondo S."/>
            <person name="Nolan M."/>
            <person name="Ohm R."/>
            <person name="Pangilinan J."/>
            <person name="Park H.-J."/>
            <person name="Ramirez L."/>
            <person name="Alfaro M."/>
            <person name="Sun H."/>
            <person name="Tritt A."/>
            <person name="Yoshinaga Y."/>
            <person name="Zwiers L.-H."/>
            <person name="Turgeon B."/>
            <person name="Goodwin S."/>
            <person name="Spatafora J."/>
            <person name="Crous P."/>
            <person name="Grigoriev I."/>
        </authorList>
    </citation>
    <scope>NUCLEOTIDE SEQUENCE</scope>
    <source>
        <strain evidence="13">ATCC 74209</strain>
    </source>
</reference>
<feature type="compositionally biased region" description="Basic and acidic residues" evidence="11">
    <location>
        <begin position="1007"/>
        <end position="1017"/>
    </location>
</feature>
<evidence type="ECO:0000256" key="7">
    <source>
        <dbReference type="ARBA" id="ARBA00022777"/>
    </source>
</evidence>
<dbReference type="InterPro" id="IPR031850">
    <property type="entry name" value="Fungal_KA1_dom"/>
</dbReference>
<name>A0A9P4JLT2_9PLEO</name>
<evidence type="ECO:0000256" key="11">
    <source>
        <dbReference type="SAM" id="MobiDB-lite"/>
    </source>
</evidence>
<accession>A0A9P4JLT2</accession>
<comment type="caution">
    <text evidence="13">The sequence shown here is derived from an EMBL/GenBank/DDBJ whole genome shotgun (WGS) entry which is preliminary data.</text>
</comment>
<dbReference type="OrthoDB" id="504170at2759"/>
<feature type="compositionally biased region" description="Polar residues" evidence="11">
    <location>
        <begin position="891"/>
        <end position="903"/>
    </location>
</feature>
<dbReference type="InterPro" id="IPR000719">
    <property type="entry name" value="Prot_kinase_dom"/>
</dbReference>
<organism evidence="13 14">
    <name type="scientific">Delitschia confertaspora ATCC 74209</name>
    <dbReference type="NCBI Taxonomy" id="1513339"/>
    <lineage>
        <taxon>Eukaryota</taxon>
        <taxon>Fungi</taxon>
        <taxon>Dikarya</taxon>
        <taxon>Ascomycota</taxon>
        <taxon>Pezizomycotina</taxon>
        <taxon>Dothideomycetes</taxon>
        <taxon>Pleosporomycetidae</taxon>
        <taxon>Pleosporales</taxon>
        <taxon>Delitschiaceae</taxon>
        <taxon>Delitschia</taxon>
    </lineage>
</organism>
<keyword evidence="5" id="KW-0808">Transferase</keyword>
<comment type="catalytic activity">
    <reaction evidence="9">
        <text>L-threonyl-[protein] + ATP = O-phospho-L-threonyl-[protein] + ADP + H(+)</text>
        <dbReference type="Rhea" id="RHEA:46608"/>
        <dbReference type="Rhea" id="RHEA-COMP:11060"/>
        <dbReference type="Rhea" id="RHEA-COMP:11605"/>
        <dbReference type="ChEBI" id="CHEBI:15378"/>
        <dbReference type="ChEBI" id="CHEBI:30013"/>
        <dbReference type="ChEBI" id="CHEBI:30616"/>
        <dbReference type="ChEBI" id="CHEBI:61977"/>
        <dbReference type="ChEBI" id="CHEBI:456216"/>
        <dbReference type="EC" id="2.7.11.1"/>
    </reaction>
</comment>
<keyword evidence="8" id="KW-0067">ATP-binding</keyword>
<feature type="compositionally biased region" description="Polar residues" evidence="11">
    <location>
        <begin position="87"/>
        <end position="98"/>
    </location>
</feature>
<dbReference type="EMBL" id="ML994094">
    <property type="protein sequence ID" value="KAF2199137.1"/>
    <property type="molecule type" value="Genomic_DNA"/>
</dbReference>
<dbReference type="PROSITE" id="PS00108">
    <property type="entry name" value="PROTEIN_KINASE_ST"/>
    <property type="match status" value="1"/>
</dbReference>
<dbReference type="Gene3D" id="1.10.510.10">
    <property type="entry name" value="Transferase(Phosphotransferase) domain 1"/>
    <property type="match status" value="1"/>
</dbReference>
<dbReference type="GO" id="GO:0005524">
    <property type="term" value="F:ATP binding"/>
    <property type="evidence" value="ECO:0007669"/>
    <property type="project" value="UniProtKB-KW"/>
</dbReference>
<feature type="compositionally biased region" description="Polar residues" evidence="11">
    <location>
        <begin position="633"/>
        <end position="642"/>
    </location>
</feature>
<evidence type="ECO:0000256" key="1">
    <source>
        <dbReference type="ARBA" id="ARBA00010791"/>
    </source>
</evidence>
<evidence type="ECO:0000259" key="12">
    <source>
        <dbReference type="PROSITE" id="PS50011"/>
    </source>
</evidence>
<keyword evidence="3" id="KW-0723">Serine/threonine-protein kinase</keyword>
<dbReference type="GO" id="GO:0004674">
    <property type="term" value="F:protein serine/threonine kinase activity"/>
    <property type="evidence" value="ECO:0007669"/>
    <property type="project" value="UniProtKB-KW"/>
</dbReference>
<dbReference type="FunFam" id="1.10.510.10:FF:000571">
    <property type="entry name" value="Maternal embryonic leucine zipper kinase"/>
    <property type="match status" value="1"/>
</dbReference>
<dbReference type="Proteomes" id="UP000799536">
    <property type="component" value="Unassembled WGS sequence"/>
</dbReference>
<evidence type="ECO:0000256" key="3">
    <source>
        <dbReference type="ARBA" id="ARBA00022527"/>
    </source>
</evidence>
<dbReference type="Gene3D" id="3.30.310.220">
    <property type="entry name" value="Fungal kinase associated-1 domain"/>
    <property type="match status" value="1"/>
</dbReference>
<feature type="region of interest" description="Disordered" evidence="11">
    <location>
        <begin position="1079"/>
        <end position="1107"/>
    </location>
</feature>
<proteinExistence type="inferred from homology"/>
<evidence type="ECO:0000256" key="6">
    <source>
        <dbReference type="ARBA" id="ARBA00022741"/>
    </source>
</evidence>
<evidence type="ECO:0000256" key="9">
    <source>
        <dbReference type="ARBA" id="ARBA00047899"/>
    </source>
</evidence>
<keyword evidence="6" id="KW-0547">Nucleotide-binding</keyword>
<dbReference type="PANTHER" id="PTHR24346:SF110">
    <property type="entry name" value="NON-SPECIFIC SERINE_THREONINE PROTEIN KINASE"/>
    <property type="match status" value="1"/>
</dbReference>
<comment type="similarity">
    <text evidence="1">Belongs to the protein kinase superfamily. CAMK Ser/Thr protein kinase family. NIM1 subfamily.</text>
</comment>
<protein>
    <recommendedName>
        <fullName evidence="2">non-specific serine/threonine protein kinase</fullName>
        <ecNumber evidence="2">2.7.11.1</ecNumber>
    </recommendedName>
</protein>
<keyword evidence="14" id="KW-1185">Reference proteome</keyword>
<feature type="region of interest" description="Disordered" evidence="11">
    <location>
        <begin position="717"/>
        <end position="742"/>
    </location>
</feature>
<feature type="region of interest" description="Disordered" evidence="11">
    <location>
        <begin position="603"/>
        <end position="662"/>
    </location>
</feature>
<feature type="region of interest" description="Disordered" evidence="11">
    <location>
        <begin position="1006"/>
        <end position="1052"/>
    </location>
</feature>
<dbReference type="InterPro" id="IPR008271">
    <property type="entry name" value="Ser/Thr_kinase_AS"/>
</dbReference>
<feature type="region of interest" description="Disordered" evidence="11">
    <location>
        <begin position="891"/>
        <end position="930"/>
    </location>
</feature>
<evidence type="ECO:0000256" key="8">
    <source>
        <dbReference type="ARBA" id="ARBA00022840"/>
    </source>
</evidence>
<feature type="compositionally biased region" description="Basic and acidic residues" evidence="11">
    <location>
        <begin position="21"/>
        <end position="42"/>
    </location>
</feature>
<dbReference type="SMART" id="SM00220">
    <property type="entry name" value="S_TKc"/>
    <property type="match status" value="1"/>
</dbReference>
<comment type="catalytic activity">
    <reaction evidence="10">
        <text>L-seryl-[protein] + ATP = O-phospho-L-seryl-[protein] + ADP + H(+)</text>
        <dbReference type="Rhea" id="RHEA:17989"/>
        <dbReference type="Rhea" id="RHEA-COMP:9863"/>
        <dbReference type="Rhea" id="RHEA-COMP:11604"/>
        <dbReference type="ChEBI" id="CHEBI:15378"/>
        <dbReference type="ChEBI" id="CHEBI:29999"/>
        <dbReference type="ChEBI" id="CHEBI:30616"/>
        <dbReference type="ChEBI" id="CHEBI:83421"/>
        <dbReference type="ChEBI" id="CHEBI:456216"/>
        <dbReference type="EC" id="2.7.11.1"/>
    </reaction>
</comment>
<feature type="compositionally biased region" description="Polar residues" evidence="11">
    <location>
        <begin position="603"/>
        <end position="612"/>
    </location>
</feature>
<dbReference type="GO" id="GO:0035556">
    <property type="term" value="P:intracellular signal transduction"/>
    <property type="evidence" value="ECO:0007669"/>
    <property type="project" value="TreeGrafter"/>
</dbReference>
<feature type="domain" description="Protein kinase" evidence="12">
    <location>
        <begin position="110"/>
        <end position="394"/>
    </location>
</feature>
<gene>
    <name evidence="13" type="ORF">GQ43DRAFT_128175</name>
</gene>
<feature type="compositionally biased region" description="Basic residues" evidence="11">
    <location>
        <begin position="1"/>
        <end position="11"/>
    </location>
</feature>
<dbReference type="GO" id="GO:0005938">
    <property type="term" value="C:cell cortex"/>
    <property type="evidence" value="ECO:0007669"/>
    <property type="project" value="UniProtKB-ARBA"/>
</dbReference>
<evidence type="ECO:0000256" key="10">
    <source>
        <dbReference type="ARBA" id="ARBA00048679"/>
    </source>
</evidence>
<evidence type="ECO:0000256" key="5">
    <source>
        <dbReference type="ARBA" id="ARBA00022679"/>
    </source>
</evidence>
<evidence type="ECO:0000256" key="2">
    <source>
        <dbReference type="ARBA" id="ARBA00012513"/>
    </source>
</evidence>
<dbReference type="InterPro" id="IPR043024">
    <property type="entry name" value="KA1_sf_fungal"/>
</dbReference>
<dbReference type="Pfam" id="PF16797">
    <property type="entry name" value="Fungal_KA1"/>
    <property type="match status" value="1"/>
</dbReference>
<evidence type="ECO:0000256" key="4">
    <source>
        <dbReference type="ARBA" id="ARBA00022553"/>
    </source>
</evidence>
<dbReference type="Pfam" id="PF00069">
    <property type="entry name" value="Pkinase"/>
    <property type="match status" value="1"/>
</dbReference>
<dbReference type="InterPro" id="IPR011009">
    <property type="entry name" value="Kinase-like_dom_sf"/>
</dbReference>
<evidence type="ECO:0000313" key="13">
    <source>
        <dbReference type="EMBL" id="KAF2199137.1"/>
    </source>
</evidence>
<feature type="compositionally biased region" description="Basic residues" evidence="11">
    <location>
        <begin position="1023"/>
        <end position="1032"/>
    </location>
</feature>
<dbReference type="EC" id="2.7.11.1" evidence="2"/>
<dbReference type="PANTHER" id="PTHR24346">
    <property type="entry name" value="MAP/MICROTUBULE AFFINITY-REGULATING KINASE"/>
    <property type="match status" value="1"/>
</dbReference>
<dbReference type="PROSITE" id="PS50011">
    <property type="entry name" value="PROTEIN_KINASE_DOM"/>
    <property type="match status" value="1"/>
</dbReference>
<keyword evidence="7" id="KW-0418">Kinase</keyword>
<sequence length="1307" mass="146984">MDRPKTAHPTRRPLGDASLRSNEDNRPQRREGEKRYRSEHKSSPQPLPHEVSLVPNGTLAVRHQPEPSPEHKRVSAISSEHRDTNRDSQISTVSSNGSGPRKRKTHIGPWQLGKTVGRGGCGRVRLVKHTTTGQYGAAKIISKATAEKVRALSLANLIKSAEEEQSMFPGGKVIPFGLEREIVIMKLLDHPNIVRLHDVWENRNELYLVMEYVQGGDLFQYMSEVGDLREIEVVHLFRQIIAALLYCHRLKIYHRDLKPENILLDRTNWQIKLVDFGMAALQPEGRKLSTPCGSPHYAAPEVIKFKAYDGGMADVWSCGVILYVMLTRSPPFNNYTGDQQDDRGLRELFKAISQANYIMPDDLSKEAQDLIRRILVPDPKRRIGIQQIWHHPFLHKYDKELGFEGDNANMEAWIGPIPKINDWKVLTRQTIDREILRNMRTLWHSVKEEVIVQQLLSKDANREKYFYMALLKHRQEYLETYAEYAPSVGYSPSDHHHHVIPAAPSERDMGNLPSTQHTRSKSQYSILNNEHLHSKHSFYEPPPSEASYDPFRASREVVLPQASSPMNITVHRRSSENSHTLRPVTALGHRQGSSLRIQALKNTNRRSSTQLTPVHLRKSSPAQSYRTAGMNGRSVSRSTLGYSQRSAGSRRRSLSRSTLGSVQWQSTPPVPIIITPSSMKRGVSFNHLKRTSTTATATTNQSTGPQYTPEQHKFLNHPSNASSSIKSTRPVTQPRYTGRPSATATISPKVLRLRMRKPESPSKYIQSEARKVSCELEKVMDRAFNRGSMSSSIMTSTTDRHGAVLDYDTPPTSWSNRNSAGCTSMATPDAKLKAMIPDRPLPPLPKETPNSFLKRKLAETREEIARKLQEEVGDNTSHFNDVLEQLDNLMAPSNDSSKRTSSAPGKAPLPAISEEGTGARPTLEGLRRATEQPTIRLVEQSPTHIAPLNIRKRSGASIMSKSSNEAEAGPSVPWPGSKAPATHVRPFFEPIFDQKLTVGEITAQDRGTSKDVLKEKAPAPTLNKKKSSWFRRHTTEKEHQEEKQSKGDKVQKFPDAWKGLDDRIKSDRVPAVVFGTSSAAANADKEPSETSSEFPMRRNGGGKMDRGLKGLMNLFGRKSKDCKGKMPMDLGSDATHSTDSFVDPSFIDASFVDPTFDISEDATASRTPEIHLNWLSRFLHIKPATKALCFQVGRGRARNELYRILRDWQCYGVENLHMDAMSNIIHASVSKNNQLKMKPVSLVIELFVVLKHGRRTRLCIARFTQTRGAASSFRRVVDILEDICRANGLVVEDERKRLEMLGVLDLV</sequence>